<sequence length="387" mass="40521">MTRTPIALVFALWGAGLGAAAQYGKISVIFDRLPGLYPEAGTALGWAVSLVGLLGIIFGVVAGLLVARIRYRRALLLSLWLGAAVSAVQATMPSFQWFLALRAIEGLSHLGLVVAAPTLIAQITAPKDRGWALTLWGTFFGVAFAVLTWGGLPLVAAWGVPALFVAHSLYMAGFAVILMIWLRKLPGKGPDTPLSLGQVLRSHVTIYSSARIAAPGLGWLFYTFCFVSILTVLPPYIPEDLRAVIMGAMPLVSIVVSMTLGVWLLRHRSAVWVVSLGFGLSALAILWLWVQPGLPLGCLALAAAMGLIQGATFAAVPQLNASAATQAQANGAMAQMGNLGNTLGTPVMAAALAGLGYSALPLLAGTAFVAGLVLHLLLAARRRRVTA</sequence>
<dbReference type="PANTHER" id="PTHR43124:SF3">
    <property type="entry name" value="CHLORAMPHENICOL EFFLUX PUMP RV0191"/>
    <property type="match status" value="1"/>
</dbReference>
<feature type="transmembrane region" description="Helical" evidence="6">
    <location>
        <begin position="270"/>
        <end position="288"/>
    </location>
</feature>
<evidence type="ECO:0000313" key="8">
    <source>
        <dbReference type="EMBL" id="KEJ97875.1"/>
    </source>
</evidence>
<keyword evidence="5 6" id="KW-0472">Membrane</keyword>
<keyword evidence="9" id="KW-1185">Reference proteome</keyword>
<keyword evidence="3 6" id="KW-0812">Transmembrane</keyword>
<feature type="transmembrane region" description="Helical" evidence="6">
    <location>
        <begin position="158"/>
        <end position="182"/>
    </location>
</feature>
<dbReference type="InterPro" id="IPR020846">
    <property type="entry name" value="MFS_dom"/>
</dbReference>
<evidence type="ECO:0000256" key="6">
    <source>
        <dbReference type="SAM" id="Phobius"/>
    </source>
</evidence>
<evidence type="ECO:0000256" key="3">
    <source>
        <dbReference type="ARBA" id="ARBA00022692"/>
    </source>
</evidence>
<dbReference type="GeneID" id="68870422"/>
<gene>
    <name evidence="8" type="ORF">SUH3_02495</name>
</gene>
<feature type="transmembrane region" description="Helical" evidence="6">
    <location>
        <begin position="337"/>
        <end position="356"/>
    </location>
</feature>
<name>A0A073J7U1_9RHOB</name>
<dbReference type="GO" id="GO:0005886">
    <property type="term" value="C:plasma membrane"/>
    <property type="evidence" value="ECO:0007669"/>
    <property type="project" value="UniProtKB-SubCell"/>
</dbReference>
<evidence type="ECO:0000256" key="4">
    <source>
        <dbReference type="ARBA" id="ARBA00022989"/>
    </source>
</evidence>
<dbReference type="Proteomes" id="UP000027746">
    <property type="component" value="Unassembled WGS sequence"/>
</dbReference>
<evidence type="ECO:0000256" key="5">
    <source>
        <dbReference type="ARBA" id="ARBA00023136"/>
    </source>
</evidence>
<dbReference type="InterPro" id="IPR036259">
    <property type="entry name" value="MFS_trans_sf"/>
</dbReference>
<dbReference type="AlphaFoldDB" id="A0A073J7U1"/>
<comment type="subcellular location">
    <subcellularLocation>
        <location evidence="1">Cell membrane</location>
        <topology evidence="1">Multi-pass membrane protein</topology>
    </subcellularLocation>
</comment>
<dbReference type="Pfam" id="PF07690">
    <property type="entry name" value="MFS_1"/>
    <property type="match status" value="1"/>
</dbReference>
<reference evidence="8 9" key="1">
    <citation type="submission" date="2014-01" db="EMBL/GenBank/DDBJ databases">
        <title>Sulfitobacter sp. H3 (MCCC 1A00686) Genome Sequencing.</title>
        <authorList>
            <person name="Lai Q."/>
            <person name="Hong Z."/>
        </authorList>
    </citation>
    <scope>NUCLEOTIDE SEQUENCE [LARGE SCALE GENOMIC DNA]</scope>
    <source>
        <strain evidence="8 9">H3</strain>
    </source>
</reference>
<evidence type="ECO:0000256" key="1">
    <source>
        <dbReference type="ARBA" id="ARBA00004651"/>
    </source>
</evidence>
<evidence type="ECO:0000259" key="7">
    <source>
        <dbReference type="PROSITE" id="PS50850"/>
    </source>
</evidence>
<keyword evidence="2" id="KW-1003">Cell membrane</keyword>
<dbReference type="RefSeq" id="WP_037921062.1">
    <property type="nucleotide sequence ID" value="NZ_CP054599.1"/>
</dbReference>
<dbReference type="PANTHER" id="PTHR43124">
    <property type="entry name" value="PURINE EFFLUX PUMP PBUE"/>
    <property type="match status" value="1"/>
</dbReference>
<dbReference type="GO" id="GO:0022857">
    <property type="term" value="F:transmembrane transporter activity"/>
    <property type="evidence" value="ECO:0007669"/>
    <property type="project" value="InterPro"/>
</dbReference>
<organism evidence="8 9">
    <name type="scientific">Pseudosulfitobacter pseudonitzschiae</name>
    <dbReference type="NCBI Taxonomy" id="1402135"/>
    <lineage>
        <taxon>Bacteria</taxon>
        <taxon>Pseudomonadati</taxon>
        <taxon>Pseudomonadota</taxon>
        <taxon>Alphaproteobacteria</taxon>
        <taxon>Rhodobacterales</taxon>
        <taxon>Roseobacteraceae</taxon>
        <taxon>Pseudosulfitobacter</taxon>
    </lineage>
</organism>
<dbReference type="EMBL" id="JAMD01000001">
    <property type="protein sequence ID" value="KEJ97875.1"/>
    <property type="molecule type" value="Genomic_DNA"/>
</dbReference>
<protein>
    <submittedName>
        <fullName evidence="8">Membrane protein</fullName>
    </submittedName>
</protein>
<dbReference type="InterPro" id="IPR050189">
    <property type="entry name" value="MFS_Efflux_Transporters"/>
</dbReference>
<evidence type="ECO:0000256" key="2">
    <source>
        <dbReference type="ARBA" id="ARBA00022475"/>
    </source>
</evidence>
<feature type="transmembrane region" description="Helical" evidence="6">
    <location>
        <begin position="294"/>
        <end position="316"/>
    </location>
</feature>
<feature type="transmembrane region" description="Helical" evidence="6">
    <location>
        <begin position="74"/>
        <end position="92"/>
    </location>
</feature>
<dbReference type="InterPro" id="IPR011701">
    <property type="entry name" value="MFS"/>
</dbReference>
<keyword evidence="4 6" id="KW-1133">Transmembrane helix</keyword>
<feature type="transmembrane region" description="Helical" evidence="6">
    <location>
        <begin position="44"/>
        <end position="67"/>
    </location>
</feature>
<dbReference type="PROSITE" id="PS50850">
    <property type="entry name" value="MFS"/>
    <property type="match status" value="1"/>
</dbReference>
<dbReference type="SUPFAM" id="SSF103473">
    <property type="entry name" value="MFS general substrate transporter"/>
    <property type="match status" value="1"/>
</dbReference>
<evidence type="ECO:0000313" key="9">
    <source>
        <dbReference type="Proteomes" id="UP000027746"/>
    </source>
</evidence>
<dbReference type="OrthoDB" id="6095882at2"/>
<feature type="transmembrane region" description="Helical" evidence="6">
    <location>
        <begin position="133"/>
        <end position="152"/>
    </location>
</feature>
<dbReference type="Gene3D" id="1.20.1250.20">
    <property type="entry name" value="MFS general substrate transporter like domains"/>
    <property type="match status" value="1"/>
</dbReference>
<proteinExistence type="predicted"/>
<feature type="transmembrane region" description="Helical" evidence="6">
    <location>
        <begin position="98"/>
        <end position="121"/>
    </location>
</feature>
<feature type="transmembrane region" description="Helical" evidence="6">
    <location>
        <begin position="362"/>
        <end position="380"/>
    </location>
</feature>
<feature type="transmembrane region" description="Helical" evidence="6">
    <location>
        <begin position="217"/>
        <end position="237"/>
    </location>
</feature>
<accession>A0A073J7U1</accession>
<comment type="caution">
    <text evidence="8">The sequence shown here is derived from an EMBL/GenBank/DDBJ whole genome shotgun (WGS) entry which is preliminary data.</text>
</comment>
<feature type="transmembrane region" description="Helical" evidence="6">
    <location>
        <begin position="243"/>
        <end position="265"/>
    </location>
</feature>
<feature type="domain" description="Major facilitator superfamily (MFS) profile" evidence="7">
    <location>
        <begin position="8"/>
        <end position="383"/>
    </location>
</feature>